<keyword evidence="2" id="KW-1185">Reference proteome</keyword>
<protein>
    <submittedName>
        <fullName evidence="1">Uncharacterized protein</fullName>
    </submittedName>
</protein>
<evidence type="ECO:0000313" key="1">
    <source>
        <dbReference type="EMBL" id="PKD43755.1"/>
    </source>
</evidence>
<accession>A0A2N0VHT0</accession>
<organism evidence="1 2">
    <name type="scientific">Rhodohalobacter barkolensis</name>
    <dbReference type="NCBI Taxonomy" id="2053187"/>
    <lineage>
        <taxon>Bacteria</taxon>
        <taxon>Pseudomonadati</taxon>
        <taxon>Balneolota</taxon>
        <taxon>Balneolia</taxon>
        <taxon>Balneolales</taxon>
        <taxon>Balneolaceae</taxon>
        <taxon>Rhodohalobacter</taxon>
    </lineage>
</organism>
<proteinExistence type="predicted"/>
<comment type="caution">
    <text evidence="1">The sequence shown here is derived from an EMBL/GenBank/DDBJ whole genome shotgun (WGS) entry which is preliminary data.</text>
</comment>
<gene>
    <name evidence="1" type="ORF">CWD77_09355</name>
</gene>
<dbReference type="Proteomes" id="UP000233398">
    <property type="component" value="Unassembled WGS sequence"/>
</dbReference>
<dbReference type="AlphaFoldDB" id="A0A2N0VHT0"/>
<sequence>MSFKAKVPLPAGVEVLRRYDRRAIDGNTSKLSLFTPSPTPNDPDNNYVNNPLPGAKNHVVLAMSVDCTLQLIKSADNIDPVAVVNRLKDAVIKVETNGGREERILHPLKDYMNFSQTRAAVAAIADGGTPVGAISESLITLQATGPRTIDNLFFFEPNESFTVEVLFNNGSFPAQSDWTYGRFGLEVELYLGQMNGQQLQTYDRRLQQAAG</sequence>
<evidence type="ECO:0000313" key="2">
    <source>
        <dbReference type="Proteomes" id="UP000233398"/>
    </source>
</evidence>
<reference evidence="1 2" key="1">
    <citation type="submission" date="2017-11" db="EMBL/GenBank/DDBJ databases">
        <title>Rhodohalobacter 15182 sp. nov., isolated from a salt lake.</title>
        <authorList>
            <person name="Han S."/>
        </authorList>
    </citation>
    <scope>NUCLEOTIDE SEQUENCE [LARGE SCALE GENOMIC DNA]</scope>
    <source>
        <strain evidence="1 2">15182</strain>
    </source>
</reference>
<name>A0A2N0VHT0_9BACT</name>
<dbReference type="EMBL" id="PISP01000002">
    <property type="protein sequence ID" value="PKD43755.1"/>
    <property type="molecule type" value="Genomic_DNA"/>
</dbReference>